<dbReference type="Proteomes" id="UP000603453">
    <property type="component" value="Unassembled WGS sequence"/>
</dbReference>
<feature type="region of interest" description="Disordered" evidence="1">
    <location>
        <begin position="547"/>
        <end position="576"/>
    </location>
</feature>
<dbReference type="PANTHER" id="PTHR31605">
    <property type="entry name" value="GLYCEROL-3-PHOSPHATE O-ACYLTRANSFERASE 1"/>
    <property type="match status" value="1"/>
</dbReference>
<dbReference type="GO" id="GO:0016287">
    <property type="term" value="F:glycerone-phosphate O-acyltransferase activity"/>
    <property type="evidence" value="ECO:0007669"/>
    <property type="project" value="TreeGrafter"/>
</dbReference>
<dbReference type="GO" id="GO:0004366">
    <property type="term" value="F:glycerol-3-phosphate O-acyltransferase activity"/>
    <property type="evidence" value="ECO:0007669"/>
    <property type="project" value="TreeGrafter"/>
</dbReference>
<accession>A0A8H7UUM9</accession>
<evidence type="ECO:0000256" key="2">
    <source>
        <dbReference type="SAM" id="Phobius"/>
    </source>
</evidence>
<organism evidence="4 5">
    <name type="scientific">Mucor saturninus</name>
    <dbReference type="NCBI Taxonomy" id="64648"/>
    <lineage>
        <taxon>Eukaryota</taxon>
        <taxon>Fungi</taxon>
        <taxon>Fungi incertae sedis</taxon>
        <taxon>Mucoromycota</taxon>
        <taxon>Mucoromycotina</taxon>
        <taxon>Mucoromycetes</taxon>
        <taxon>Mucorales</taxon>
        <taxon>Mucorineae</taxon>
        <taxon>Mucoraceae</taxon>
        <taxon>Mucor</taxon>
    </lineage>
</organism>
<keyword evidence="2" id="KW-1133">Transmembrane helix</keyword>
<feature type="transmembrane region" description="Helical" evidence="2">
    <location>
        <begin position="389"/>
        <end position="413"/>
    </location>
</feature>
<proteinExistence type="predicted"/>
<dbReference type="SUPFAM" id="SSF69593">
    <property type="entry name" value="Glycerol-3-phosphate (1)-acyltransferase"/>
    <property type="match status" value="1"/>
</dbReference>
<dbReference type="PANTHER" id="PTHR31605:SF0">
    <property type="entry name" value="GLYCEROL-3-PHOSPHATE O-ACYLTRANSFERASE 1"/>
    <property type="match status" value="1"/>
</dbReference>
<keyword evidence="2" id="KW-0472">Membrane</keyword>
<dbReference type="InterPro" id="IPR052744">
    <property type="entry name" value="GPAT/DAPAT"/>
</dbReference>
<feature type="transmembrane region" description="Helical" evidence="2">
    <location>
        <begin position="434"/>
        <end position="459"/>
    </location>
</feature>
<dbReference type="SMART" id="SM00563">
    <property type="entry name" value="PlsC"/>
    <property type="match status" value="1"/>
</dbReference>
<evidence type="ECO:0000313" key="4">
    <source>
        <dbReference type="EMBL" id="KAG2196265.1"/>
    </source>
</evidence>
<sequence>MSETTVTYTAFRGLFSVISHIFFREIKTSDVHLVPTSGPCIFIVGPHANQFVDGVVFMSKCPRPSYALMAAISYDKPLIGHVGKILNAIPVVRPQDIVNKGTGKLFYDPHHPLQVRGENTLFLSELDVRDFVIFGRNYKVHVAHVLSDTLLEITHAINIPQTNDGYTFKVAPHVDQTAVYDEVYHHLNNGECITIFPEGGSHDRSEMLPLKAGFAVMALGAAAANPHLNIKIVPVGLNYFHPDRFRSRAVVSFGQPLSIDPVDIDKYKLGGKDKREAVTKLLDLSDEAFKTVTVNAPDYDTLMVIQAARRLYVTDTTKPTIEQVVKLNSHFVSLWAKLKGDPSLDIIVRKVKSYNDMLTFFGIRDHQVEKLNVTPIKASILLVKRITKLIAMAGLGTPSLILNLPLIWITTYISKKKQKQALAGSSVKIAGKDVLATWKVIVAAFAAPTLYAVYALIYLVHLTKRSPLLSLKSRLRKASLVWAIQPILHYLLLKLGDSGLDIYKSIKPLFLAIRNPEAGGIIQAMRKDLSQDITRFITEHAPELDLDYRSGSSSEHSPRTSHLKLLESDEEVNPLSDDDTSLLNASILTSDDMPESFIVSRQESETSFIDYSTEDEVGDSIHHVEHILLEHSEL</sequence>
<reference evidence="4" key="1">
    <citation type="submission" date="2020-12" db="EMBL/GenBank/DDBJ databases">
        <title>Metabolic potential, ecology and presence of endohyphal bacteria is reflected in genomic diversity of Mucoromycotina.</title>
        <authorList>
            <person name="Muszewska A."/>
            <person name="Okrasinska A."/>
            <person name="Steczkiewicz K."/>
            <person name="Drgas O."/>
            <person name="Orlowska M."/>
            <person name="Perlinska-Lenart U."/>
            <person name="Aleksandrzak-Piekarczyk T."/>
            <person name="Szatraj K."/>
            <person name="Zielenkiewicz U."/>
            <person name="Pilsyk S."/>
            <person name="Malc E."/>
            <person name="Mieczkowski P."/>
            <person name="Kruszewska J.S."/>
            <person name="Biernat P."/>
            <person name="Pawlowska J."/>
        </authorList>
    </citation>
    <scope>NUCLEOTIDE SEQUENCE</scope>
    <source>
        <strain evidence="4">WA0000017839</strain>
    </source>
</reference>
<dbReference type="AlphaFoldDB" id="A0A8H7UUM9"/>
<dbReference type="Pfam" id="PF01553">
    <property type="entry name" value="Acyltransferase"/>
    <property type="match status" value="1"/>
</dbReference>
<feature type="domain" description="Phospholipid/glycerol acyltransferase" evidence="3">
    <location>
        <begin position="41"/>
        <end position="240"/>
    </location>
</feature>
<comment type="caution">
    <text evidence="4">The sequence shown here is derived from an EMBL/GenBank/DDBJ whole genome shotgun (WGS) entry which is preliminary data.</text>
</comment>
<keyword evidence="5" id="KW-1185">Reference proteome</keyword>
<evidence type="ECO:0000313" key="5">
    <source>
        <dbReference type="Proteomes" id="UP000603453"/>
    </source>
</evidence>
<dbReference type="EMBL" id="JAEPRD010000150">
    <property type="protein sequence ID" value="KAG2196265.1"/>
    <property type="molecule type" value="Genomic_DNA"/>
</dbReference>
<name>A0A8H7UUM9_9FUNG</name>
<dbReference type="OrthoDB" id="2427554at2759"/>
<evidence type="ECO:0000256" key="1">
    <source>
        <dbReference type="SAM" id="MobiDB-lite"/>
    </source>
</evidence>
<dbReference type="GO" id="GO:0008654">
    <property type="term" value="P:phospholipid biosynthetic process"/>
    <property type="evidence" value="ECO:0007669"/>
    <property type="project" value="TreeGrafter"/>
</dbReference>
<dbReference type="InterPro" id="IPR002123">
    <property type="entry name" value="Plipid/glycerol_acylTrfase"/>
</dbReference>
<evidence type="ECO:0000259" key="3">
    <source>
        <dbReference type="SMART" id="SM00563"/>
    </source>
</evidence>
<keyword evidence="2" id="KW-0812">Transmembrane</keyword>
<protein>
    <recommendedName>
        <fullName evidence="3">Phospholipid/glycerol acyltransferase domain-containing protein</fullName>
    </recommendedName>
</protein>
<gene>
    <name evidence="4" type="ORF">INT47_012487</name>
</gene>